<protein>
    <submittedName>
        <fullName evidence="1">Uncharacterized protein</fullName>
    </submittedName>
</protein>
<name>A0A448WPG1_9PLAT</name>
<evidence type="ECO:0000313" key="1">
    <source>
        <dbReference type="EMBL" id="VEL16743.1"/>
    </source>
</evidence>
<evidence type="ECO:0000313" key="2">
    <source>
        <dbReference type="Proteomes" id="UP000784294"/>
    </source>
</evidence>
<dbReference type="EMBL" id="CAAALY010029698">
    <property type="protein sequence ID" value="VEL16743.1"/>
    <property type="molecule type" value="Genomic_DNA"/>
</dbReference>
<sequence>MVRHTTLCSIFHRDVSFLQNSSNTGGTEVSDPLLLLMPILPPASPTKGHTDFYCFQLLGFHLKLVSQT</sequence>
<dbReference type="Proteomes" id="UP000784294">
    <property type="component" value="Unassembled WGS sequence"/>
</dbReference>
<gene>
    <name evidence="1" type="ORF">PXEA_LOCUS10183</name>
</gene>
<comment type="caution">
    <text evidence="1">The sequence shown here is derived from an EMBL/GenBank/DDBJ whole genome shotgun (WGS) entry which is preliminary data.</text>
</comment>
<dbReference type="AlphaFoldDB" id="A0A448WPG1"/>
<organism evidence="1 2">
    <name type="scientific">Protopolystoma xenopodis</name>
    <dbReference type="NCBI Taxonomy" id="117903"/>
    <lineage>
        <taxon>Eukaryota</taxon>
        <taxon>Metazoa</taxon>
        <taxon>Spiralia</taxon>
        <taxon>Lophotrochozoa</taxon>
        <taxon>Platyhelminthes</taxon>
        <taxon>Monogenea</taxon>
        <taxon>Polyopisthocotylea</taxon>
        <taxon>Polystomatidea</taxon>
        <taxon>Polystomatidae</taxon>
        <taxon>Protopolystoma</taxon>
    </lineage>
</organism>
<keyword evidence="2" id="KW-1185">Reference proteome</keyword>
<proteinExistence type="predicted"/>
<accession>A0A448WPG1</accession>
<reference evidence="1" key="1">
    <citation type="submission" date="2018-11" db="EMBL/GenBank/DDBJ databases">
        <authorList>
            <consortium name="Pathogen Informatics"/>
        </authorList>
    </citation>
    <scope>NUCLEOTIDE SEQUENCE</scope>
</reference>